<evidence type="ECO:0000313" key="3">
    <source>
        <dbReference type="Proteomes" id="UP000006727"/>
    </source>
</evidence>
<name>A0A2K1K0B5_PHYPA</name>
<dbReference type="AlphaFoldDB" id="A0A2K1K0B5"/>
<reference evidence="2" key="3">
    <citation type="submission" date="2020-12" db="UniProtKB">
        <authorList>
            <consortium name="EnsemblPlants"/>
        </authorList>
    </citation>
    <scope>IDENTIFICATION</scope>
</reference>
<dbReference type="Proteomes" id="UP000006727">
    <property type="component" value="Chromosome 10"/>
</dbReference>
<keyword evidence="3" id="KW-1185">Reference proteome</keyword>
<dbReference type="EMBL" id="ABEU02000010">
    <property type="protein sequence ID" value="PNR47223.1"/>
    <property type="molecule type" value="Genomic_DNA"/>
</dbReference>
<sequence>MIAFSCHAYRNSAHLYTNEISRDCRSNIHGRRRHSKSSRLVQGISFSENNFPGIWKFVCLCLRARDTLCAFTKAIQNSPTHPEMVSCAEFGKFLSLSM</sequence>
<reference evidence="1 3" key="2">
    <citation type="journal article" date="2018" name="Plant J.">
        <title>The Physcomitrella patens chromosome-scale assembly reveals moss genome structure and evolution.</title>
        <authorList>
            <person name="Lang D."/>
            <person name="Ullrich K.K."/>
            <person name="Murat F."/>
            <person name="Fuchs J."/>
            <person name="Jenkins J."/>
            <person name="Haas F.B."/>
            <person name="Piednoel M."/>
            <person name="Gundlach H."/>
            <person name="Van Bel M."/>
            <person name="Meyberg R."/>
            <person name="Vives C."/>
            <person name="Morata J."/>
            <person name="Symeonidi A."/>
            <person name="Hiss M."/>
            <person name="Muchero W."/>
            <person name="Kamisugi Y."/>
            <person name="Saleh O."/>
            <person name="Blanc G."/>
            <person name="Decker E.L."/>
            <person name="van Gessel N."/>
            <person name="Grimwood J."/>
            <person name="Hayes R.D."/>
            <person name="Graham S.W."/>
            <person name="Gunter L.E."/>
            <person name="McDaniel S.F."/>
            <person name="Hoernstein S.N.W."/>
            <person name="Larsson A."/>
            <person name="Li F.W."/>
            <person name="Perroud P.F."/>
            <person name="Phillips J."/>
            <person name="Ranjan P."/>
            <person name="Rokshar D.S."/>
            <person name="Rothfels C.J."/>
            <person name="Schneider L."/>
            <person name="Shu S."/>
            <person name="Stevenson D.W."/>
            <person name="Thummler F."/>
            <person name="Tillich M."/>
            <person name="Villarreal Aguilar J.C."/>
            <person name="Widiez T."/>
            <person name="Wong G.K."/>
            <person name="Wymore A."/>
            <person name="Zhang Y."/>
            <person name="Zimmer A.D."/>
            <person name="Quatrano R.S."/>
            <person name="Mayer K.F.X."/>
            <person name="Goodstein D."/>
            <person name="Casacuberta J.M."/>
            <person name="Vandepoele K."/>
            <person name="Reski R."/>
            <person name="Cuming A.C."/>
            <person name="Tuskan G.A."/>
            <person name="Maumus F."/>
            <person name="Salse J."/>
            <person name="Schmutz J."/>
            <person name="Rensing S.A."/>
        </authorList>
    </citation>
    <scope>NUCLEOTIDE SEQUENCE [LARGE SCALE GENOMIC DNA]</scope>
    <source>
        <strain evidence="2 3">cv. Gransden 2004</strain>
    </source>
</reference>
<dbReference type="EnsemblPlants" id="Pp3c10_24920V3.1">
    <property type="protein sequence ID" value="PAC:32900122.CDS.1"/>
    <property type="gene ID" value="Pp3c10_24920"/>
</dbReference>
<proteinExistence type="predicted"/>
<evidence type="ECO:0000313" key="1">
    <source>
        <dbReference type="EMBL" id="PNR47223.1"/>
    </source>
</evidence>
<organism evidence="1">
    <name type="scientific">Physcomitrium patens</name>
    <name type="common">Spreading-leaved earth moss</name>
    <name type="synonym">Physcomitrella patens</name>
    <dbReference type="NCBI Taxonomy" id="3218"/>
    <lineage>
        <taxon>Eukaryota</taxon>
        <taxon>Viridiplantae</taxon>
        <taxon>Streptophyta</taxon>
        <taxon>Embryophyta</taxon>
        <taxon>Bryophyta</taxon>
        <taxon>Bryophytina</taxon>
        <taxon>Bryopsida</taxon>
        <taxon>Funariidae</taxon>
        <taxon>Funariales</taxon>
        <taxon>Funariaceae</taxon>
        <taxon>Physcomitrium</taxon>
    </lineage>
</organism>
<accession>A0A2K1K0B5</accession>
<dbReference type="Gramene" id="Pp3c10_24920V3.1">
    <property type="protein sequence ID" value="PAC:32900122.CDS.1"/>
    <property type="gene ID" value="Pp3c10_24920"/>
</dbReference>
<evidence type="ECO:0000313" key="2">
    <source>
        <dbReference type="EnsemblPlants" id="PAC:32900122.CDS.1"/>
    </source>
</evidence>
<protein>
    <submittedName>
        <fullName evidence="1 2">Uncharacterized protein</fullName>
    </submittedName>
</protein>
<gene>
    <name evidence="1" type="ORF">PHYPA_014343</name>
</gene>
<reference evidence="1 3" key="1">
    <citation type="journal article" date="2008" name="Science">
        <title>The Physcomitrella genome reveals evolutionary insights into the conquest of land by plants.</title>
        <authorList>
            <person name="Rensing S."/>
            <person name="Lang D."/>
            <person name="Zimmer A."/>
            <person name="Terry A."/>
            <person name="Salamov A."/>
            <person name="Shapiro H."/>
            <person name="Nishiyama T."/>
            <person name="Perroud P.-F."/>
            <person name="Lindquist E."/>
            <person name="Kamisugi Y."/>
            <person name="Tanahashi T."/>
            <person name="Sakakibara K."/>
            <person name="Fujita T."/>
            <person name="Oishi K."/>
            <person name="Shin-I T."/>
            <person name="Kuroki Y."/>
            <person name="Toyoda A."/>
            <person name="Suzuki Y."/>
            <person name="Hashimoto A."/>
            <person name="Yamaguchi K."/>
            <person name="Sugano A."/>
            <person name="Kohara Y."/>
            <person name="Fujiyama A."/>
            <person name="Anterola A."/>
            <person name="Aoki S."/>
            <person name="Ashton N."/>
            <person name="Barbazuk W.B."/>
            <person name="Barker E."/>
            <person name="Bennetzen J."/>
            <person name="Bezanilla M."/>
            <person name="Blankenship R."/>
            <person name="Cho S.H."/>
            <person name="Dutcher S."/>
            <person name="Estelle M."/>
            <person name="Fawcett J.A."/>
            <person name="Gundlach H."/>
            <person name="Hanada K."/>
            <person name="Heyl A."/>
            <person name="Hicks K.A."/>
            <person name="Hugh J."/>
            <person name="Lohr M."/>
            <person name="Mayer K."/>
            <person name="Melkozernov A."/>
            <person name="Murata T."/>
            <person name="Nelson D."/>
            <person name="Pils B."/>
            <person name="Prigge M."/>
            <person name="Reiss B."/>
            <person name="Renner T."/>
            <person name="Rombauts S."/>
            <person name="Rushton P."/>
            <person name="Sanderfoot A."/>
            <person name="Schween G."/>
            <person name="Shiu S.-H."/>
            <person name="Stueber K."/>
            <person name="Theodoulou F.L."/>
            <person name="Tu H."/>
            <person name="Van de Peer Y."/>
            <person name="Verrier P.J."/>
            <person name="Waters E."/>
            <person name="Wood A."/>
            <person name="Yang L."/>
            <person name="Cove D."/>
            <person name="Cuming A."/>
            <person name="Hasebe M."/>
            <person name="Lucas S."/>
            <person name="Mishler D.B."/>
            <person name="Reski R."/>
            <person name="Grigoriev I."/>
            <person name="Quatrano R.S."/>
            <person name="Boore J.L."/>
        </authorList>
    </citation>
    <scope>NUCLEOTIDE SEQUENCE [LARGE SCALE GENOMIC DNA]</scope>
    <source>
        <strain evidence="2 3">cv. Gransden 2004</strain>
    </source>
</reference>
<dbReference type="InParanoid" id="A0A2K1K0B5"/>